<dbReference type="Pfam" id="PF20383">
    <property type="entry name" value="DUF6678"/>
    <property type="match status" value="1"/>
</dbReference>
<gene>
    <name evidence="1" type="ORF">WN985_18525</name>
</gene>
<keyword evidence="2" id="KW-1185">Reference proteome</keyword>
<evidence type="ECO:0000313" key="2">
    <source>
        <dbReference type="Proteomes" id="UP001484179"/>
    </source>
</evidence>
<accession>A0ABZ3BQC2</accession>
<reference evidence="1 2" key="1">
    <citation type="submission" date="2024-04" db="EMBL/GenBank/DDBJ databases">
        <title>Biological Control Activity of Plant Growth Promoting Rhizobacteria Burkholderia pyrrocinia BX1 against Tobacco black shank Introduction Tobacco black shank (TBS) caused by the oomycete Phytophthora. nicotianae (P. nicotianae) has become a destructive soil.</title>
        <authorList>
            <person name="Liu X."/>
            <person name="Shu C."/>
        </authorList>
    </citation>
    <scope>NUCLEOTIDE SEQUENCE [LARGE SCALE GENOMIC DNA]</scope>
    <source>
        <strain evidence="1 2">BX1</strain>
    </source>
</reference>
<protein>
    <submittedName>
        <fullName evidence="1">DUF6678 family protein</fullName>
    </submittedName>
</protein>
<dbReference type="EMBL" id="CP150850">
    <property type="protein sequence ID" value="WZW57453.1"/>
    <property type="molecule type" value="Genomic_DNA"/>
</dbReference>
<proteinExistence type="predicted"/>
<dbReference type="RefSeq" id="WP_231944133.1">
    <property type="nucleotide sequence ID" value="NZ_CADEQQ010000002.1"/>
</dbReference>
<dbReference type="Proteomes" id="UP001484179">
    <property type="component" value="Chromosome 2"/>
</dbReference>
<organism evidence="1 2">
    <name type="scientific">Burkholderia pyrrocinia</name>
    <name type="common">Pseudomonas pyrrocinia</name>
    <dbReference type="NCBI Taxonomy" id="60550"/>
    <lineage>
        <taxon>Bacteria</taxon>
        <taxon>Pseudomonadati</taxon>
        <taxon>Pseudomonadota</taxon>
        <taxon>Betaproteobacteria</taxon>
        <taxon>Burkholderiales</taxon>
        <taxon>Burkholderiaceae</taxon>
        <taxon>Burkholderia</taxon>
        <taxon>Burkholderia cepacia complex</taxon>
    </lineage>
</organism>
<dbReference type="InterPro" id="IPR046500">
    <property type="entry name" value="DUF6678"/>
</dbReference>
<evidence type="ECO:0000313" key="1">
    <source>
        <dbReference type="EMBL" id="WZW57453.1"/>
    </source>
</evidence>
<sequence length="158" mass="18167">MRKRIASRVTETGEYMQSDLPMADAVPRGIDKAKILFQVRNKFAGALANDTKWNELISFMRGLDGWRPSYRSKWINGHVSGWDVEWFYHLPFPFVGVEWIDIGLHEQASLRHEVIDHSVLVLSKLAEIGFEFEAKGDVARVWGYAPKSYEDFPPKALL</sequence>
<name>A0ABZ3BQC2_BURPY</name>